<feature type="compositionally biased region" description="Basic and acidic residues" evidence="12">
    <location>
        <begin position="7"/>
        <end position="26"/>
    </location>
</feature>
<dbReference type="Gene3D" id="2.40.70.10">
    <property type="entry name" value="Acid Proteases"/>
    <property type="match status" value="1"/>
</dbReference>
<evidence type="ECO:0000256" key="12">
    <source>
        <dbReference type="SAM" id="MobiDB-lite"/>
    </source>
</evidence>
<dbReference type="Pfam" id="PF17921">
    <property type="entry name" value="Integrase_H2C2"/>
    <property type="match status" value="1"/>
</dbReference>
<keyword evidence="7" id="KW-0255">Endonuclease</keyword>
<dbReference type="InterPro" id="IPR041588">
    <property type="entry name" value="Integrase_H2C2"/>
</dbReference>
<dbReference type="InterPro" id="IPR012337">
    <property type="entry name" value="RNaseH-like_sf"/>
</dbReference>
<feature type="compositionally biased region" description="Acidic residues" evidence="12">
    <location>
        <begin position="199"/>
        <end position="210"/>
    </location>
</feature>
<keyword evidence="16" id="KW-1185">Reference proteome</keyword>
<dbReference type="GO" id="GO:0003964">
    <property type="term" value="F:RNA-directed DNA polymerase activity"/>
    <property type="evidence" value="ECO:0007669"/>
    <property type="project" value="UniProtKB-KW"/>
</dbReference>
<dbReference type="SUPFAM" id="SSF56672">
    <property type="entry name" value="DNA/RNA polymerases"/>
    <property type="match status" value="1"/>
</dbReference>
<dbReference type="GO" id="GO:0005634">
    <property type="term" value="C:nucleus"/>
    <property type="evidence" value="ECO:0007669"/>
    <property type="project" value="UniProtKB-ARBA"/>
</dbReference>
<evidence type="ECO:0000256" key="4">
    <source>
        <dbReference type="ARBA" id="ARBA00022695"/>
    </source>
</evidence>
<dbReference type="InterPro" id="IPR021109">
    <property type="entry name" value="Peptidase_aspartic_dom_sf"/>
</dbReference>
<sequence length="1974" mass="224666">MSPEDNENLRARGYETPDTDDKGKVPPVEVAEKDQQVVVEQDRLSELLTKDQILAKEKERMARVAEILAKHDAAKNAMSLKAGPSKERERDDQVARLEMRMQNLLQVLMQKHPETYNTLISDDTKESDEDSSPLQTPTRVTKPIVETTTAPGVHAGISNLAGPIPTDSAWRRGIYNTRETQGEQTHLDTILANRAEQPGPDEPDDDGSDDGSERSSANDKRGPAMRPPRALFDNAMAQIRKVSSGRKLPNVPTPAKYSGTSDQPEHLRAWKYAAQAYLLGNALNPDSCLAFTHILNLTEKRANDFMAKRIVPEVMREFDVKAGGTNPSPITFDELIETFEKKFVDPEYKRRAISELESLRQRDNRGNYVRVRDIADKIEDLCESTNEQSEWQMKRYFIDAVDYKIAAAINRVMTWERDSVLLDHLVTVAAREEQSLLAERGARMAFQQGKKFSNYTALIAKPGKYAANNEQSIRPYQQQWRASDKGDHSPRDYQKQGHSNEQRPRDSSTPANGSTRNPTRDMSKITCHNCKKTGHYARNCRNRVESKLMAMNNNDAEIKVMSSSNYVGDDVQPANEAPIAPFTKYVSVPVKLEDQSGFNATIDTGASHTFIHPSLPKRLKVKMVRYPTPRNLKLGTKGSRSKIVGFCYLNWTIADLTTRQRFEIANIDDDVLVGRDFLRKHDAVVELNPDKIIIRNVMGRNIRHSKAEAVVPEHLQPLEAMPLNSETEMREIGREKFDPEYVPTQAEIDEFQAYLFEEYDDVFVDDKAPLSLPPLREVQHTIPYINPERADKKQRISYRFPDECMSAFNRCYKKHVEAGIWVPCAAERADPMIPSLKKDGEFRPLVDLRKRNLNTIQQDMPMQDADRMINEVANAQFASTFDLKGAFQQIRINPDDESKTPFMTPYGACYTRVAQQGDRNSTVSLARLIEHVFRNQLGRTMYAYADDTKIVSPSWGQHIRDTIEIAETARKHDLRFSKEKSLIAPVARDTLGRKIRKGVISIESDKRNAILALPVPTNKKELQSFLGMVEYNARFIPMLVDDTAPLATLTGNVPWRWGGACNAAFEAIKQKLAREVELTTINAQDLAPYSSSPAHLTQPPQQDNVPKNTVDRKYLFLQTDASVEGVGSALLIGENWWNAKPVGFHSRKFSPAEFNYTTPDQELQAFYEAFRHFEPRLLGRKVIVLTDNSTLASLLTKNANLLTRKQVRIVVELARFNFEIKFIRGTYNVLADYLSRFPAENGTAPVFETNDDEFGDVLVESRQMTMRPQRTRQQTDRYAPPQAEKKSRQNGGEQKRTHPTERKAAPPKANAARNRFDKIARMRKDDAWAVPDSQDATLDIEHQSRLLESIARSYVLDPFFKKIITSREQFRNFVMEDDLLYLNDKGRMRLCVPFGHVQKRSMRELVLQHGHTVLGHAGAYRLVGWLQDKFYWPGMAVEAKKFGMTCPSCQACKPPHNTPMGLLHSLPVPDTPYENIHLDFQGPFPSARDVNGARVDYLLNAIDRLTGEVIMIPCNQTALTAEKTAKLFIAFVYPRWGIPQEITMDNDKVFRAAFWQNMWQLLGTTVSFSTSYHPQTNGKIERVHRDMNAAMRQLVTEEQTNWPQVVPFVEFAINSGRSSASGFSPFELSRFRTPQAMPSNLRYKGNTKNLASFVQETNLRVQQARDVIARTKVYQTITANKKRRADNEPQGTAGDKDVSPIGKYFWVSTKNLITAPFRARKWCPLFMGPYKCLTYNSNSSTYVLDIPTRLLSRRISPRFHASQLQQHRESDEALWPMRIVNTVPIFPIDSLEMSITKVISHITVVTDPQAPIHKFLVEDSATKSKWFIEETHDDFNEDLPAVQTYLRKRHVNKVRELPIVKARSAFQRKAHKVRRAFREQVAMKATREKLQQLAELADYKASILRTTGELIDFTGLANQTGLGTLLHKGKRETRLIGGHHVVKQFKSVWSDDQSESGATDNFERMAIDQSVPRM</sequence>
<evidence type="ECO:0000259" key="14">
    <source>
        <dbReference type="PROSITE" id="PS50994"/>
    </source>
</evidence>
<feature type="compositionally biased region" description="Basic and acidic residues" evidence="12">
    <location>
        <begin position="482"/>
        <end position="506"/>
    </location>
</feature>
<feature type="compositionally biased region" description="Basic and acidic residues" evidence="12">
    <location>
        <begin position="211"/>
        <end position="222"/>
    </location>
</feature>
<dbReference type="CDD" id="cd09274">
    <property type="entry name" value="RNase_HI_RT_Ty3"/>
    <property type="match status" value="1"/>
</dbReference>
<keyword evidence="3" id="KW-0808">Transferase</keyword>
<evidence type="ECO:0000256" key="7">
    <source>
        <dbReference type="ARBA" id="ARBA00022759"/>
    </source>
</evidence>
<dbReference type="InterPro" id="IPR036875">
    <property type="entry name" value="Znf_CCHC_sf"/>
</dbReference>
<dbReference type="InterPro" id="IPR050951">
    <property type="entry name" value="Retrovirus_Pol_polyprotein"/>
</dbReference>
<dbReference type="InterPro" id="IPR001969">
    <property type="entry name" value="Aspartic_peptidase_AS"/>
</dbReference>
<dbReference type="InterPro" id="IPR000477">
    <property type="entry name" value="RT_dom"/>
</dbReference>
<evidence type="ECO:0000256" key="8">
    <source>
        <dbReference type="ARBA" id="ARBA00022801"/>
    </source>
</evidence>
<dbReference type="PANTHER" id="PTHR37984:SF5">
    <property type="entry name" value="PROTEIN NYNRIN-LIKE"/>
    <property type="match status" value="1"/>
</dbReference>
<dbReference type="InterPro" id="IPR001584">
    <property type="entry name" value="Integrase_cat-core"/>
</dbReference>
<dbReference type="GO" id="GO:0006508">
    <property type="term" value="P:proteolysis"/>
    <property type="evidence" value="ECO:0007669"/>
    <property type="project" value="InterPro"/>
</dbReference>
<feature type="region of interest" description="Disordered" evidence="12">
    <location>
        <begin position="1262"/>
        <end position="1313"/>
    </location>
</feature>
<feature type="domain" description="Integrase catalytic" evidence="14">
    <location>
        <begin position="1468"/>
        <end position="1633"/>
    </location>
</feature>
<evidence type="ECO:0000256" key="11">
    <source>
        <dbReference type="PROSITE-ProRule" id="PRU00047"/>
    </source>
</evidence>
<dbReference type="GO" id="GO:0006397">
    <property type="term" value="P:mRNA processing"/>
    <property type="evidence" value="ECO:0007669"/>
    <property type="project" value="UniProtKB-KW"/>
</dbReference>
<keyword evidence="11" id="KW-0479">Metal-binding</keyword>
<dbReference type="Gene3D" id="3.10.10.10">
    <property type="entry name" value="HIV Type 1 Reverse Transcriptase, subunit A, domain 1"/>
    <property type="match status" value="1"/>
</dbReference>
<dbReference type="Gene3D" id="1.10.340.70">
    <property type="match status" value="1"/>
</dbReference>
<evidence type="ECO:0000313" key="16">
    <source>
        <dbReference type="Proteomes" id="UP000198372"/>
    </source>
</evidence>
<organism evidence="15 16">
    <name type="scientific">Microbotryum intermedium</name>
    <dbReference type="NCBI Taxonomy" id="269621"/>
    <lineage>
        <taxon>Eukaryota</taxon>
        <taxon>Fungi</taxon>
        <taxon>Dikarya</taxon>
        <taxon>Basidiomycota</taxon>
        <taxon>Pucciniomycotina</taxon>
        <taxon>Microbotryomycetes</taxon>
        <taxon>Microbotryales</taxon>
        <taxon>Microbotryaceae</taxon>
        <taxon>Microbotryum</taxon>
    </lineage>
</organism>
<dbReference type="PROSITE" id="PS50158">
    <property type="entry name" value="ZF_CCHC"/>
    <property type="match status" value="1"/>
</dbReference>
<keyword evidence="8" id="KW-0378">Hydrolase</keyword>
<gene>
    <name evidence="15" type="ORF">BQ2448_5828</name>
</gene>
<dbReference type="Pfam" id="PF00078">
    <property type="entry name" value="RVT_1"/>
    <property type="match status" value="1"/>
</dbReference>
<keyword evidence="4" id="KW-0548">Nucleotidyltransferase</keyword>
<dbReference type="InterPro" id="IPR043128">
    <property type="entry name" value="Rev_trsase/Diguanyl_cyclase"/>
</dbReference>
<dbReference type="InterPro" id="IPR043502">
    <property type="entry name" value="DNA/RNA_pol_sf"/>
</dbReference>
<protein>
    <recommendedName>
        <fullName evidence="1">RNA-directed DNA polymerase</fullName>
        <ecNumber evidence="1">2.7.7.49</ecNumber>
    </recommendedName>
</protein>
<evidence type="ECO:0000256" key="9">
    <source>
        <dbReference type="ARBA" id="ARBA00022884"/>
    </source>
</evidence>
<dbReference type="Gene3D" id="3.30.70.270">
    <property type="match status" value="2"/>
</dbReference>
<dbReference type="InterPro" id="IPR041373">
    <property type="entry name" value="RT_RNaseH"/>
</dbReference>
<dbReference type="SUPFAM" id="SSF57756">
    <property type="entry name" value="Retrovirus zinc finger-like domains"/>
    <property type="match status" value="1"/>
</dbReference>
<dbReference type="Gene3D" id="3.30.420.10">
    <property type="entry name" value="Ribonuclease H-like superfamily/Ribonuclease H"/>
    <property type="match status" value="1"/>
</dbReference>
<dbReference type="CDD" id="cd01647">
    <property type="entry name" value="RT_LTR"/>
    <property type="match status" value="1"/>
</dbReference>
<feature type="region of interest" description="Disordered" evidence="12">
    <location>
        <begin position="479"/>
        <end position="524"/>
    </location>
</feature>
<dbReference type="STRING" id="269621.A0A238EZA6"/>
<feature type="region of interest" description="Disordered" evidence="12">
    <location>
        <begin position="194"/>
        <end position="230"/>
    </location>
</feature>
<feature type="compositionally biased region" description="Low complexity" evidence="12">
    <location>
        <begin position="1262"/>
        <end position="1272"/>
    </location>
</feature>
<dbReference type="EC" id="2.7.7.49" evidence="1"/>
<dbReference type="PANTHER" id="PTHR37984">
    <property type="entry name" value="PROTEIN CBG26694"/>
    <property type="match status" value="1"/>
</dbReference>
<dbReference type="Gene3D" id="4.10.60.10">
    <property type="entry name" value="Zinc finger, CCHC-type"/>
    <property type="match status" value="1"/>
</dbReference>
<keyword evidence="5" id="KW-0540">Nuclease</keyword>
<dbReference type="InterPro" id="IPR036397">
    <property type="entry name" value="RNaseH_sf"/>
</dbReference>
<dbReference type="SUPFAM" id="SSF53098">
    <property type="entry name" value="Ribonuclease H-like"/>
    <property type="match status" value="1"/>
</dbReference>
<feature type="region of interest" description="Disordered" evidence="12">
    <location>
        <begin position="242"/>
        <end position="262"/>
    </location>
</feature>
<dbReference type="CDD" id="cd00303">
    <property type="entry name" value="retropepsin_like"/>
    <property type="match status" value="1"/>
</dbReference>
<dbReference type="GO" id="GO:0003723">
    <property type="term" value="F:RNA binding"/>
    <property type="evidence" value="ECO:0007669"/>
    <property type="project" value="UniProtKB-KW"/>
</dbReference>
<keyword evidence="10" id="KW-0695">RNA-directed DNA polymerase</keyword>
<dbReference type="SUPFAM" id="SSF50630">
    <property type="entry name" value="Acid proteases"/>
    <property type="match status" value="1"/>
</dbReference>
<keyword evidence="9" id="KW-0694">RNA-binding</keyword>
<evidence type="ECO:0000256" key="3">
    <source>
        <dbReference type="ARBA" id="ARBA00022679"/>
    </source>
</evidence>
<evidence type="ECO:0000256" key="1">
    <source>
        <dbReference type="ARBA" id="ARBA00012493"/>
    </source>
</evidence>
<name>A0A238EZA6_9BASI</name>
<keyword evidence="6" id="KW-0064">Aspartyl protease</keyword>
<dbReference type="SMART" id="SM00343">
    <property type="entry name" value="ZnF_C2HC"/>
    <property type="match status" value="1"/>
</dbReference>
<accession>A0A238EZA6</accession>
<keyword evidence="11" id="KW-0862">Zinc</keyword>
<dbReference type="PROSITE" id="PS50994">
    <property type="entry name" value="INTEGRASE"/>
    <property type="match status" value="1"/>
</dbReference>
<evidence type="ECO:0000313" key="15">
    <source>
        <dbReference type="EMBL" id="SCV67182.1"/>
    </source>
</evidence>
<dbReference type="GO" id="GO:0008270">
    <property type="term" value="F:zinc ion binding"/>
    <property type="evidence" value="ECO:0007669"/>
    <property type="project" value="UniProtKB-KW"/>
</dbReference>
<evidence type="ECO:0000256" key="5">
    <source>
        <dbReference type="ARBA" id="ARBA00022722"/>
    </source>
</evidence>
<dbReference type="Proteomes" id="UP000198372">
    <property type="component" value="Unassembled WGS sequence"/>
</dbReference>
<proteinExistence type="predicted"/>
<dbReference type="GO" id="GO:0004190">
    <property type="term" value="F:aspartic-type endopeptidase activity"/>
    <property type="evidence" value="ECO:0007669"/>
    <property type="project" value="UniProtKB-KW"/>
</dbReference>
<dbReference type="Pfam" id="PF17917">
    <property type="entry name" value="RT_RNaseH"/>
    <property type="match status" value="1"/>
</dbReference>
<dbReference type="InterPro" id="IPR001878">
    <property type="entry name" value="Znf_CCHC"/>
</dbReference>
<evidence type="ECO:0000256" key="10">
    <source>
        <dbReference type="ARBA" id="ARBA00022918"/>
    </source>
</evidence>
<feature type="region of interest" description="Disordered" evidence="12">
    <location>
        <begin position="121"/>
        <end position="140"/>
    </location>
</feature>
<reference evidence="16" key="1">
    <citation type="submission" date="2016-09" db="EMBL/GenBank/DDBJ databases">
        <authorList>
            <person name="Jeantristanb JTB J.-T."/>
            <person name="Ricardo R."/>
        </authorList>
    </citation>
    <scope>NUCLEOTIDE SEQUENCE [LARGE SCALE GENOMIC DNA]</scope>
</reference>
<dbReference type="EMBL" id="FMSP01000001">
    <property type="protein sequence ID" value="SCV67182.1"/>
    <property type="molecule type" value="Genomic_DNA"/>
</dbReference>
<evidence type="ECO:0000256" key="6">
    <source>
        <dbReference type="ARBA" id="ARBA00022750"/>
    </source>
</evidence>
<feature type="compositionally biased region" description="Basic and acidic residues" evidence="12">
    <location>
        <begin position="1283"/>
        <end position="1304"/>
    </location>
</feature>
<keyword evidence="6" id="KW-0645">Protease</keyword>
<dbReference type="PROSITE" id="PS00141">
    <property type="entry name" value="ASP_PROTEASE"/>
    <property type="match status" value="1"/>
</dbReference>
<dbReference type="Pfam" id="PF00098">
    <property type="entry name" value="zf-CCHC"/>
    <property type="match status" value="1"/>
</dbReference>
<keyword evidence="11" id="KW-0863">Zinc-finger</keyword>
<dbReference type="GO" id="GO:0015074">
    <property type="term" value="P:DNA integration"/>
    <property type="evidence" value="ECO:0007669"/>
    <property type="project" value="InterPro"/>
</dbReference>
<evidence type="ECO:0000256" key="2">
    <source>
        <dbReference type="ARBA" id="ARBA00022664"/>
    </source>
</evidence>
<keyword evidence="2" id="KW-0507">mRNA processing</keyword>
<feature type="compositionally biased region" description="Polar residues" evidence="12">
    <location>
        <begin position="507"/>
        <end position="517"/>
    </location>
</feature>
<feature type="domain" description="CCHC-type" evidence="13">
    <location>
        <begin position="527"/>
        <end position="542"/>
    </location>
</feature>
<dbReference type="GO" id="GO:0004519">
    <property type="term" value="F:endonuclease activity"/>
    <property type="evidence" value="ECO:0007669"/>
    <property type="project" value="UniProtKB-KW"/>
</dbReference>
<feature type="region of interest" description="Disordered" evidence="12">
    <location>
        <begin position="1"/>
        <end position="26"/>
    </location>
</feature>
<evidence type="ECO:0000259" key="13">
    <source>
        <dbReference type="PROSITE" id="PS50158"/>
    </source>
</evidence>
<dbReference type="OrthoDB" id="2273864at2759"/>